<sequence>MTDELLIKFLLKETSEEENTAIQEWLAAEPANISQFIEFEKIWEASKTLAPASKVDEEQAWNTFKEKTKKLNKKEEAVVLPLKKNYTWLKVAAVFVLAIGAWTLYQLMAPVAYTELTANNEVLLKTLPDGSELTINKKSQLSYASDFKNDRSVRLDSGEVFFSVAHDKTRPFVIKADQVSVEVVGTSFNVKHDKNQTQVIVETGIVKVRLGNEEIRLIKGERVSISNVTKKLIKEQSEDQLYNYYRSKQFICTGNTLAEVAQVLSEAYGVKITVDPAAQHHTFYTTLKLTSIDENLKVICDALNLTRSGNEQEILLSNKK</sequence>
<keyword evidence="4" id="KW-1185">Reference proteome</keyword>
<dbReference type="STRING" id="288992.SAMN04488522_1011420"/>
<dbReference type="Gene3D" id="3.55.50.30">
    <property type="match status" value="1"/>
</dbReference>
<dbReference type="EMBL" id="FQUQ01000001">
    <property type="protein sequence ID" value="SHE85867.1"/>
    <property type="molecule type" value="Genomic_DNA"/>
</dbReference>
<dbReference type="InterPro" id="IPR032508">
    <property type="entry name" value="FecR_C"/>
</dbReference>
<dbReference type="PIRSF" id="PIRSF018266">
    <property type="entry name" value="FecR"/>
    <property type="match status" value="1"/>
</dbReference>
<gene>
    <name evidence="3" type="ORF">SAMN04488522_1011420</name>
</gene>
<dbReference type="Pfam" id="PF04773">
    <property type="entry name" value="FecR"/>
    <property type="match status" value="1"/>
</dbReference>
<dbReference type="InterPro" id="IPR012373">
    <property type="entry name" value="Ferrdict_sens_TM"/>
</dbReference>
<dbReference type="Gene3D" id="2.60.120.1440">
    <property type="match status" value="1"/>
</dbReference>
<dbReference type="RefSeq" id="WP_073229101.1">
    <property type="nucleotide sequence ID" value="NZ_FQUQ01000001.1"/>
</dbReference>
<reference evidence="4" key="1">
    <citation type="submission" date="2016-11" db="EMBL/GenBank/DDBJ databases">
        <authorList>
            <person name="Varghese N."/>
            <person name="Submissions S."/>
        </authorList>
    </citation>
    <scope>NUCLEOTIDE SEQUENCE [LARGE SCALE GENOMIC DNA]</scope>
    <source>
        <strain evidence="4">DSM 16990</strain>
    </source>
</reference>
<dbReference type="InterPro" id="IPR006860">
    <property type="entry name" value="FecR"/>
</dbReference>
<dbReference type="GO" id="GO:0016989">
    <property type="term" value="F:sigma factor antagonist activity"/>
    <property type="evidence" value="ECO:0007669"/>
    <property type="project" value="TreeGrafter"/>
</dbReference>
<dbReference type="Proteomes" id="UP000184287">
    <property type="component" value="Unassembled WGS sequence"/>
</dbReference>
<dbReference type="PANTHER" id="PTHR30273">
    <property type="entry name" value="PERIPLASMIC SIGNAL SENSOR AND SIGMA FACTOR ACTIVATOR FECR-RELATED"/>
    <property type="match status" value="1"/>
</dbReference>
<evidence type="ECO:0000259" key="1">
    <source>
        <dbReference type="Pfam" id="PF04773"/>
    </source>
</evidence>
<accession>A0A1M4WXJ1</accession>
<feature type="domain" description="FecR protein" evidence="1">
    <location>
        <begin position="117"/>
        <end position="207"/>
    </location>
</feature>
<protein>
    <submittedName>
        <fullName evidence="3">FecR family protein</fullName>
    </submittedName>
</protein>
<evidence type="ECO:0000313" key="3">
    <source>
        <dbReference type="EMBL" id="SHE85867.1"/>
    </source>
</evidence>
<dbReference type="OrthoDB" id="1452822at2"/>
<dbReference type="PANTHER" id="PTHR30273:SF2">
    <property type="entry name" value="PROTEIN FECR"/>
    <property type="match status" value="1"/>
</dbReference>
<feature type="domain" description="Protein FecR C-terminal" evidence="2">
    <location>
        <begin position="250"/>
        <end position="311"/>
    </location>
</feature>
<proteinExistence type="predicted"/>
<dbReference type="Pfam" id="PF16344">
    <property type="entry name" value="FecR_C"/>
    <property type="match status" value="1"/>
</dbReference>
<name>A0A1M4WXJ1_9SPHI</name>
<evidence type="ECO:0000259" key="2">
    <source>
        <dbReference type="Pfam" id="PF16344"/>
    </source>
</evidence>
<dbReference type="AlphaFoldDB" id="A0A1M4WXJ1"/>
<evidence type="ECO:0000313" key="4">
    <source>
        <dbReference type="Proteomes" id="UP000184287"/>
    </source>
</evidence>
<organism evidence="3 4">
    <name type="scientific">Pedobacter caeni</name>
    <dbReference type="NCBI Taxonomy" id="288992"/>
    <lineage>
        <taxon>Bacteria</taxon>
        <taxon>Pseudomonadati</taxon>
        <taxon>Bacteroidota</taxon>
        <taxon>Sphingobacteriia</taxon>
        <taxon>Sphingobacteriales</taxon>
        <taxon>Sphingobacteriaceae</taxon>
        <taxon>Pedobacter</taxon>
    </lineage>
</organism>